<dbReference type="GO" id="GO:0030677">
    <property type="term" value="C:ribonuclease P complex"/>
    <property type="evidence" value="ECO:0007669"/>
    <property type="project" value="UniProtKB-UniRule"/>
</dbReference>
<dbReference type="Proteomes" id="UP001500420">
    <property type="component" value="Unassembled WGS sequence"/>
</dbReference>
<comment type="similarity">
    <text evidence="6">Belongs to the eukaryotic/archaeal RNase P protein component 3 family.</text>
</comment>
<dbReference type="RefSeq" id="WP_343775098.1">
    <property type="nucleotide sequence ID" value="NZ_BAAADV010000007.1"/>
</dbReference>
<dbReference type="InterPro" id="IPR016195">
    <property type="entry name" value="Pol/histidinol_Pase-like"/>
</dbReference>
<dbReference type="SUPFAM" id="SSF89550">
    <property type="entry name" value="PHP domain-like"/>
    <property type="match status" value="1"/>
</dbReference>
<evidence type="ECO:0000256" key="2">
    <source>
        <dbReference type="ARBA" id="ARBA00022694"/>
    </source>
</evidence>
<dbReference type="Pfam" id="PF01876">
    <property type="entry name" value="RNase_P_p30"/>
    <property type="match status" value="1"/>
</dbReference>
<sequence>MYEAVHARPDGDATVARLARTAAELGYDGVVVRNHGDAKADYDPDEVAAATGVDVVDGIEIRADDPQKASGAVGNYRGKRTIVAVHGGTNALNRFAVEQERVDVLAHPMAGDGDVNHVLANAARENGVRIEFDFSKVLRATGGERVQALQGLRKLREIVDHCDAPFVVSADARSHLQLRAPRELRAVGEVIGFDPEAIEAGLREWGEIAERTREIRSETFIEPGVERGRYEKEP</sequence>
<dbReference type="InterPro" id="IPR002738">
    <property type="entry name" value="RNase_P_p30"/>
</dbReference>
<accession>A0AAV3TE03</accession>
<reference evidence="7 8" key="1">
    <citation type="journal article" date="2019" name="Int. J. Syst. Evol. Microbiol.">
        <title>The Global Catalogue of Microorganisms (GCM) 10K type strain sequencing project: providing services to taxonomists for standard genome sequencing and annotation.</title>
        <authorList>
            <consortium name="The Broad Institute Genomics Platform"/>
            <consortium name="The Broad Institute Genome Sequencing Center for Infectious Disease"/>
            <person name="Wu L."/>
            <person name="Ma J."/>
        </authorList>
    </citation>
    <scope>NUCLEOTIDE SEQUENCE [LARGE SCALE GENOMIC DNA]</scope>
    <source>
        <strain evidence="7 8">JCM 16328</strain>
    </source>
</reference>
<dbReference type="GO" id="GO:0001682">
    <property type="term" value="P:tRNA 5'-leader removal"/>
    <property type="evidence" value="ECO:0007669"/>
    <property type="project" value="UniProtKB-UniRule"/>
</dbReference>
<evidence type="ECO:0000256" key="1">
    <source>
        <dbReference type="ARBA" id="ARBA00022490"/>
    </source>
</evidence>
<dbReference type="GO" id="GO:0005737">
    <property type="term" value="C:cytoplasm"/>
    <property type="evidence" value="ECO:0007669"/>
    <property type="project" value="UniProtKB-SubCell"/>
</dbReference>
<dbReference type="GO" id="GO:0004526">
    <property type="term" value="F:ribonuclease P activity"/>
    <property type="evidence" value="ECO:0007669"/>
    <property type="project" value="UniProtKB-UniRule"/>
</dbReference>
<keyword evidence="4 6" id="KW-0255">Endonuclease</keyword>
<proteinExistence type="inferred from homology"/>
<name>A0AAV3TE03_9EURY</name>
<organism evidence="7 8">
    <name type="scientific">Natronoarchaeum mannanilyticum</name>
    <dbReference type="NCBI Taxonomy" id="926360"/>
    <lineage>
        <taxon>Archaea</taxon>
        <taxon>Methanobacteriati</taxon>
        <taxon>Methanobacteriota</taxon>
        <taxon>Stenosarchaea group</taxon>
        <taxon>Halobacteria</taxon>
        <taxon>Halobacteriales</taxon>
        <taxon>Natronoarchaeaceae</taxon>
    </lineage>
</organism>
<evidence type="ECO:0000256" key="4">
    <source>
        <dbReference type="ARBA" id="ARBA00022759"/>
    </source>
</evidence>
<keyword evidence="3 6" id="KW-0540">Nuclease</keyword>
<evidence type="ECO:0000313" key="7">
    <source>
        <dbReference type="EMBL" id="GAA0680509.1"/>
    </source>
</evidence>
<keyword evidence="5 6" id="KW-0378">Hydrolase</keyword>
<dbReference type="EC" id="3.1.26.5" evidence="6"/>
<dbReference type="Gene3D" id="3.20.20.140">
    <property type="entry name" value="Metal-dependent hydrolases"/>
    <property type="match status" value="1"/>
</dbReference>
<keyword evidence="1 6" id="KW-0963">Cytoplasm</keyword>
<comment type="catalytic activity">
    <reaction evidence="6">
        <text>Endonucleolytic cleavage of RNA, removing 5'-extranucleotides from tRNA precursor.</text>
        <dbReference type="EC" id="3.1.26.5"/>
    </reaction>
</comment>
<evidence type="ECO:0000256" key="3">
    <source>
        <dbReference type="ARBA" id="ARBA00022722"/>
    </source>
</evidence>
<keyword evidence="2 6" id="KW-0819">tRNA processing</keyword>
<evidence type="ECO:0000313" key="8">
    <source>
        <dbReference type="Proteomes" id="UP001500420"/>
    </source>
</evidence>
<dbReference type="InterPro" id="IPR023539">
    <property type="entry name" value="RNase_P_comp-3_arc"/>
</dbReference>
<keyword evidence="8" id="KW-1185">Reference proteome</keyword>
<gene>
    <name evidence="6" type="primary">rnp3</name>
    <name evidence="7" type="ORF">GCM10009020_31660</name>
</gene>
<comment type="function">
    <text evidence="6">Part of ribonuclease P, a protein complex that generates mature tRNA molecules by cleaving their 5'-ends.</text>
</comment>
<dbReference type="EMBL" id="BAAADV010000007">
    <property type="protein sequence ID" value="GAA0680509.1"/>
    <property type="molecule type" value="Genomic_DNA"/>
</dbReference>
<protein>
    <recommendedName>
        <fullName evidence="6">Ribonuclease P protein component 3</fullName>
        <shortName evidence="6">RNase P component 3</shortName>
        <ecNumber evidence="6">3.1.26.5</ecNumber>
    </recommendedName>
    <alternativeName>
        <fullName evidence="6">Rpp30</fullName>
    </alternativeName>
</protein>
<evidence type="ECO:0000256" key="5">
    <source>
        <dbReference type="ARBA" id="ARBA00022801"/>
    </source>
</evidence>
<dbReference type="HAMAP" id="MF_00756">
    <property type="entry name" value="RNase_P_3"/>
    <property type="match status" value="1"/>
</dbReference>
<dbReference type="AlphaFoldDB" id="A0AAV3TE03"/>
<evidence type="ECO:0000256" key="6">
    <source>
        <dbReference type="HAMAP-Rule" id="MF_00756"/>
    </source>
</evidence>
<comment type="caution">
    <text evidence="7">The sequence shown here is derived from an EMBL/GenBank/DDBJ whole genome shotgun (WGS) entry which is preliminary data.</text>
</comment>
<comment type="subunit">
    <text evidence="6">Consists of a catalytic RNA component and at least 4-5 protein subunits.</text>
</comment>
<comment type="subcellular location">
    <subcellularLocation>
        <location evidence="6">Cytoplasm</location>
    </subcellularLocation>
</comment>